<organism evidence="8 9">
    <name type="scientific">Ooceraea biroi</name>
    <name type="common">Clonal raider ant</name>
    <name type="synonym">Cerapachys biroi</name>
    <dbReference type="NCBI Taxonomy" id="2015173"/>
    <lineage>
        <taxon>Eukaryota</taxon>
        <taxon>Metazoa</taxon>
        <taxon>Ecdysozoa</taxon>
        <taxon>Arthropoda</taxon>
        <taxon>Hexapoda</taxon>
        <taxon>Insecta</taxon>
        <taxon>Pterygota</taxon>
        <taxon>Neoptera</taxon>
        <taxon>Endopterygota</taxon>
        <taxon>Hymenoptera</taxon>
        <taxon>Apocrita</taxon>
        <taxon>Aculeata</taxon>
        <taxon>Formicoidea</taxon>
        <taxon>Formicidae</taxon>
        <taxon>Dorylinae</taxon>
        <taxon>Ooceraea</taxon>
    </lineage>
</organism>
<proteinExistence type="inferred from homology"/>
<evidence type="ECO:0000256" key="5">
    <source>
        <dbReference type="ARBA" id="ARBA00022454"/>
    </source>
</evidence>
<keyword evidence="7" id="KW-0137">Centromere</keyword>
<keyword evidence="9" id="KW-1185">Reference proteome</keyword>
<evidence type="ECO:0000256" key="7">
    <source>
        <dbReference type="ARBA" id="ARBA00023328"/>
    </source>
</evidence>
<evidence type="ECO:0000313" key="8">
    <source>
        <dbReference type="EMBL" id="EZA51846.1"/>
    </source>
</evidence>
<reference evidence="8 9" key="1">
    <citation type="journal article" date="2014" name="Curr. Biol.">
        <title>The genome of the clonal raider ant Cerapachys biroi.</title>
        <authorList>
            <person name="Oxley P.R."/>
            <person name="Ji L."/>
            <person name="Fetter-Pruneda I."/>
            <person name="McKenzie S.K."/>
            <person name="Li C."/>
            <person name="Hu H."/>
            <person name="Zhang G."/>
            <person name="Kronauer D.J."/>
        </authorList>
    </citation>
    <scope>NUCLEOTIDE SEQUENCE [LARGE SCALE GENOMIC DNA]</scope>
</reference>
<evidence type="ECO:0000256" key="1">
    <source>
        <dbReference type="ARBA" id="ARBA00004123"/>
    </source>
</evidence>
<dbReference type="AlphaFoldDB" id="A0A026W870"/>
<evidence type="ECO:0000313" key="9">
    <source>
        <dbReference type="Proteomes" id="UP000053097"/>
    </source>
</evidence>
<evidence type="ECO:0000256" key="2">
    <source>
        <dbReference type="ARBA" id="ARBA00004584"/>
    </source>
</evidence>
<comment type="subcellular location">
    <subcellularLocation>
        <location evidence="2">Chromosome</location>
        <location evidence="2">Centromere</location>
    </subcellularLocation>
    <subcellularLocation>
        <location evidence="1">Nucleus</location>
    </subcellularLocation>
</comment>
<dbReference type="InterPro" id="IPR025204">
    <property type="entry name" value="CENP-L"/>
</dbReference>
<dbReference type="Proteomes" id="UP000053097">
    <property type="component" value="Unassembled WGS sequence"/>
</dbReference>
<protein>
    <recommendedName>
        <fullName evidence="4">Centromere protein L</fullName>
    </recommendedName>
</protein>
<dbReference type="PANTHER" id="PTHR31740:SF2">
    <property type="entry name" value="CENTROMERE PROTEIN L"/>
    <property type="match status" value="1"/>
</dbReference>
<accession>A0A026W870</accession>
<dbReference type="Pfam" id="PF13092">
    <property type="entry name" value="CENP-L"/>
    <property type="match status" value="1"/>
</dbReference>
<dbReference type="PANTHER" id="PTHR31740">
    <property type="entry name" value="CENTROMERE PROTEIN L"/>
    <property type="match status" value="1"/>
</dbReference>
<evidence type="ECO:0000256" key="6">
    <source>
        <dbReference type="ARBA" id="ARBA00023242"/>
    </source>
</evidence>
<dbReference type="OrthoDB" id="6336727at2759"/>
<comment type="similarity">
    <text evidence="3">Belongs to the CENP-L/IML3 family.</text>
</comment>
<keyword evidence="5" id="KW-0158">Chromosome</keyword>
<keyword evidence="6" id="KW-0539">Nucleus</keyword>
<dbReference type="GO" id="GO:0000775">
    <property type="term" value="C:chromosome, centromeric region"/>
    <property type="evidence" value="ECO:0007669"/>
    <property type="project" value="UniProtKB-SubCell"/>
</dbReference>
<sequence length="320" mass="36782">MYTPRTPRMRERERFNLSTRLEENEEIDISGLEALVGLTWNVYAISALFGLQRDDVHLKLYSKKLREEIASTLSRENVTYDAKFSLMEEIVSRPYHQNHPAIKIEVLAKTNGGGEADTERHIYKAILLSWRVTQIEQDMQNCVKLPLLLCRGTRSCMDAVHAIVGRMFDCLVVALPANGDDLSWLIPIIIMSTNREDQPAISGEIQMEYTVPELPVTDTIIVKFHTSDLRKILMAIVMDQDDNLSLDHEHVEKFYEVLHKQMLIVGDMQLGLCTLHRIILPGITIMENRMKVMSVEIMNRILLYLNEKAFDTFHAVNIDV</sequence>
<dbReference type="GO" id="GO:0005634">
    <property type="term" value="C:nucleus"/>
    <property type="evidence" value="ECO:0007669"/>
    <property type="project" value="UniProtKB-SubCell"/>
</dbReference>
<evidence type="ECO:0000256" key="4">
    <source>
        <dbReference type="ARBA" id="ARBA00016380"/>
    </source>
</evidence>
<gene>
    <name evidence="8" type="ORF">X777_09641</name>
</gene>
<evidence type="ECO:0000256" key="3">
    <source>
        <dbReference type="ARBA" id="ARBA00011060"/>
    </source>
</evidence>
<dbReference type="OMA" id="TACKMDQ"/>
<name>A0A026W870_OOCBI</name>
<dbReference type="STRING" id="2015173.A0A026W870"/>
<dbReference type="EMBL" id="KK107371">
    <property type="protein sequence ID" value="EZA51846.1"/>
    <property type="molecule type" value="Genomic_DNA"/>
</dbReference>